<accession>A0A382NPP2</accession>
<dbReference type="AlphaFoldDB" id="A0A382NPP2"/>
<sequence length="34" mass="4199">MLIVWKEINLKWGLEIFYRIRLFINSTFLLDKNA</sequence>
<proteinExistence type="predicted"/>
<evidence type="ECO:0000313" key="1">
    <source>
        <dbReference type="EMBL" id="SVC62458.1"/>
    </source>
</evidence>
<reference evidence="1" key="1">
    <citation type="submission" date="2018-05" db="EMBL/GenBank/DDBJ databases">
        <authorList>
            <person name="Lanie J.A."/>
            <person name="Ng W.-L."/>
            <person name="Kazmierczak K.M."/>
            <person name="Andrzejewski T.M."/>
            <person name="Davidsen T.M."/>
            <person name="Wayne K.J."/>
            <person name="Tettelin H."/>
            <person name="Glass J.I."/>
            <person name="Rusch D."/>
            <person name="Podicherti R."/>
            <person name="Tsui H.-C.T."/>
            <person name="Winkler M.E."/>
        </authorList>
    </citation>
    <scope>NUCLEOTIDE SEQUENCE</scope>
</reference>
<name>A0A382NPP2_9ZZZZ</name>
<gene>
    <name evidence="1" type="ORF">METZ01_LOCUS315312</name>
</gene>
<organism evidence="1">
    <name type="scientific">marine metagenome</name>
    <dbReference type="NCBI Taxonomy" id="408172"/>
    <lineage>
        <taxon>unclassified sequences</taxon>
        <taxon>metagenomes</taxon>
        <taxon>ecological metagenomes</taxon>
    </lineage>
</organism>
<protein>
    <submittedName>
        <fullName evidence="1">Uncharacterized protein</fullName>
    </submittedName>
</protein>
<feature type="non-terminal residue" evidence="1">
    <location>
        <position position="34"/>
    </location>
</feature>
<dbReference type="EMBL" id="UINC01101560">
    <property type="protein sequence ID" value="SVC62458.1"/>
    <property type="molecule type" value="Genomic_DNA"/>
</dbReference>